<dbReference type="GO" id="GO:0006364">
    <property type="term" value="P:rRNA processing"/>
    <property type="evidence" value="ECO:0007669"/>
    <property type="project" value="TreeGrafter"/>
</dbReference>
<evidence type="ECO:0000256" key="2">
    <source>
        <dbReference type="ARBA" id="ARBA00022694"/>
    </source>
</evidence>
<feature type="compositionally biased region" description="Basic residues" evidence="4">
    <location>
        <begin position="238"/>
        <end position="248"/>
    </location>
</feature>
<dbReference type="AlphaFoldDB" id="A0A438N7L8"/>
<dbReference type="GO" id="GO:0004526">
    <property type="term" value="F:ribonuclease P activity"/>
    <property type="evidence" value="ECO:0007669"/>
    <property type="project" value="TreeGrafter"/>
</dbReference>
<dbReference type="Pfam" id="PF12328">
    <property type="entry name" value="Rpp20"/>
    <property type="match status" value="1"/>
</dbReference>
<evidence type="ECO:0000256" key="3">
    <source>
        <dbReference type="ARBA" id="ARBA00023242"/>
    </source>
</evidence>
<dbReference type="Proteomes" id="UP000288859">
    <property type="component" value="Unassembled WGS sequence"/>
</dbReference>
<dbReference type="GO" id="GO:0000172">
    <property type="term" value="C:ribonuclease MRP complex"/>
    <property type="evidence" value="ECO:0007669"/>
    <property type="project" value="InterPro"/>
</dbReference>
<evidence type="ECO:0000256" key="4">
    <source>
        <dbReference type="SAM" id="MobiDB-lite"/>
    </source>
</evidence>
<evidence type="ECO:0000313" key="5">
    <source>
        <dbReference type="EMBL" id="RVX71742.1"/>
    </source>
</evidence>
<dbReference type="VEuPathDB" id="FungiDB:PV10_08540"/>
<comment type="caution">
    <text evidence="5">The sequence shown here is derived from an EMBL/GenBank/DDBJ whole genome shotgun (WGS) entry which is preliminary data.</text>
</comment>
<dbReference type="InterPro" id="IPR014612">
    <property type="entry name" value="Pop7/Rpp20"/>
</dbReference>
<accession>A0A438N7L8</accession>
<dbReference type="PANTHER" id="PTHR28256:SF1">
    <property type="entry name" value="RIBONUCLEASES P_MRP PROTEIN SUBUNIT POP7"/>
    <property type="match status" value="1"/>
</dbReference>
<sequence>MSTSNSSLPRLPPTHTISRRPILHPAIADPHAGPSVAKCVYVSRRTPLMGAVKRVKKLLAQIEKRASDRARGERGSTAPSRGRGRGRGSGQPPSVRQVNAVLARDGEQVLVKASGRAMDQALKVAEWFREREKDVFCNVDVRYGNVAVVDDIVEVEGESEGEEDVGKEGEGESSEMLGMDPGETTLELMGDTTVTSVIEETVFTDHNNNDDDDENENENKDQDPTKPPQQQDSSKPIKNTRKRKRRKRPVYDADDIPEARMRWIKTIEVAVSLKT</sequence>
<proteinExistence type="predicted"/>
<dbReference type="GO" id="GO:0003723">
    <property type="term" value="F:RNA binding"/>
    <property type="evidence" value="ECO:0007669"/>
    <property type="project" value="TreeGrafter"/>
</dbReference>
<keyword evidence="3" id="KW-0539">Nucleus</keyword>
<dbReference type="OrthoDB" id="5416589at2759"/>
<feature type="region of interest" description="Disordered" evidence="4">
    <location>
        <begin position="63"/>
        <end position="95"/>
    </location>
</feature>
<dbReference type="PANTHER" id="PTHR28256">
    <property type="entry name" value="RIBONUCLEASES P/MRP PROTEIN SUBUNIT POP7"/>
    <property type="match status" value="1"/>
</dbReference>
<dbReference type="InterPro" id="IPR036882">
    <property type="entry name" value="Alba-like_dom_sf"/>
</dbReference>
<dbReference type="InterPro" id="IPR020241">
    <property type="entry name" value="RNase_P/MRP_Pop7_fungi"/>
</dbReference>
<feature type="region of interest" description="Disordered" evidence="4">
    <location>
        <begin position="1"/>
        <end position="35"/>
    </location>
</feature>
<dbReference type="Gene3D" id="3.30.110.20">
    <property type="entry name" value="Alba-like domain"/>
    <property type="match status" value="1"/>
</dbReference>
<feature type="region of interest" description="Disordered" evidence="4">
    <location>
        <begin position="156"/>
        <end position="180"/>
    </location>
</feature>
<evidence type="ECO:0000313" key="6">
    <source>
        <dbReference type="Proteomes" id="UP000288859"/>
    </source>
</evidence>
<name>A0A438N7L8_EXOME</name>
<reference evidence="5 6" key="1">
    <citation type="submission" date="2017-03" db="EMBL/GenBank/DDBJ databases">
        <title>Genomes of endolithic fungi from Antarctica.</title>
        <authorList>
            <person name="Coleine C."/>
            <person name="Masonjones S."/>
            <person name="Stajich J.E."/>
        </authorList>
    </citation>
    <scope>NUCLEOTIDE SEQUENCE [LARGE SCALE GENOMIC DNA]</scope>
    <source>
        <strain evidence="5 6">CCFEE 6314</strain>
    </source>
</reference>
<dbReference type="GO" id="GO:0001682">
    <property type="term" value="P:tRNA 5'-leader removal"/>
    <property type="evidence" value="ECO:0007669"/>
    <property type="project" value="InterPro"/>
</dbReference>
<gene>
    <name evidence="5" type="ORF">B0A52_03926</name>
</gene>
<keyword evidence="2" id="KW-0819">tRNA processing</keyword>
<organism evidence="5 6">
    <name type="scientific">Exophiala mesophila</name>
    <name type="common">Black yeast-like fungus</name>
    <dbReference type="NCBI Taxonomy" id="212818"/>
    <lineage>
        <taxon>Eukaryota</taxon>
        <taxon>Fungi</taxon>
        <taxon>Dikarya</taxon>
        <taxon>Ascomycota</taxon>
        <taxon>Pezizomycotina</taxon>
        <taxon>Eurotiomycetes</taxon>
        <taxon>Chaetothyriomycetidae</taxon>
        <taxon>Chaetothyriales</taxon>
        <taxon>Herpotrichiellaceae</taxon>
        <taxon>Exophiala</taxon>
    </lineage>
</organism>
<feature type="region of interest" description="Disordered" evidence="4">
    <location>
        <begin position="199"/>
        <end position="260"/>
    </location>
</feature>
<dbReference type="GO" id="GO:0000171">
    <property type="term" value="F:ribonuclease MRP activity"/>
    <property type="evidence" value="ECO:0007669"/>
    <property type="project" value="TreeGrafter"/>
</dbReference>
<dbReference type="GO" id="GO:0034965">
    <property type="term" value="P:intronic box C/D snoRNA processing"/>
    <property type="evidence" value="ECO:0007669"/>
    <property type="project" value="TreeGrafter"/>
</dbReference>
<dbReference type="GO" id="GO:0000294">
    <property type="term" value="P:nuclear-transcribed mRNA catabolic process, RNase MRP-dependent"/>
    <property type="evidence" value="ECO:0007669"/>
    <property type="project" value="TreeGrafter"/>
</dbReference>
<evidence type="ECO:0000256" key="1">
    <source>
        <dbReference type="ARBA" id="ARBA00004123"/>
    </source>
</evidence>
<feature type="compositionally biased region" description="Basic and acidic residues" evidence="4">
    <location>
        <begin position="63"/>
        <end position="74"/>
    </location>
</feature>
<comment type="subcellular location">
    <subcellularLocation>
        <location evidence="1">Nucleus</location>
    </subcellularLocation>
</comment>
<protein>
    <submittedName>
        <fullName evidence="5">Uncharacterized protein</fullName>
    </submittedName>
</protein>
<feature type="compositionally biased region" description="Low complexity" evidence="4">
    <location>
        <begin position="228"/>
        <end position="237"/>
    </location>
</feature>
<dbReference type="GO" id="GO:0005655">
    <property type="term" value="C:nucleolar ribonuclease P complex"/>
    <property type="evidence" value="ECO:0007669"/>
    <property type="project" value="InterPro"/>
</dbReference>
<dbReference type="EMBL" id="NAJM01000016">
    <property type="protein sequence ID" value="RVX71742.1"/>
    <property type="molecule type" value="Genomic_DNA"/>
</dbReference>